<proteinExistence type="predicted"/>
<sequence length="85" mass="10189">MNRYRKTDQKGNMTKALESVRTYFATRRELRRREAALSRELAAYDTPSARQDLEAMLARHPEHETREIEAILRRHTLDRLVRNYS</sequence>
<comment type="caution">
    <text evidence="1">The sequence shown here is derived from an EMBL/GenBank/DDBJ whole genome shotgun (WGS) entry which is preliminary data.</text>
</comment>
<dbReference type="EMBL" id="RBXR01000001">
    <property type="protein sequence ID" value="RKT70035.1"/>
    <property type="molecule type" value="Genomic_DNA"/>
</dbReference>
<reference evidence="1 2" key="1">
    <citation type="submission" date="2018-10" db="EMBL/GenBank/DDBJ databases">
        <title>Sequencing the genomes of 1000 actinobacteria strains.</title>
        <authorList>
            <person name="Klenk H.-P."/>
        </authorList>
    </citation>
    <scope>NUCLEOTIDE SEQUENCE [LARGE SCALE GENOMIC DNA]</scope>
    <source>
        <strain evidence="1 2">DSM 43911</strain>
    </source>
</reference>
<name>A0A495XAB8_9PSEU</name>
<evidence type="ECO:0000313" key="1">
    <source>
        <dbReference type="EMBL" id="RKT70035.1"/>
    </source>
</evidence>
<gene>
    <name evidence="1" type="ORF">DFJ66_3276</name>
</gene>
<accession>A0A495XAB8</accession>
<protein>
    <submittedName>
        <fullName evidence="1">Uncharacterized protein</fullName>
    </submittedName>
</protein>
<dbReference type="AlphaFoldDB" id="A0A495XAB8"/>
<evidence type="ECO:0000313" key="2">
    <source>
        <dbReference type="Proteomes" id="UP000272729"/>
    </source>
</evidence>
<keyword evidence="2" id="KW-1185">Reference proteome</keyword>
<organism evidence="1 2">
    <name type="scientific">Saccharothrix variisporea</name>
    <dbReference type="NCBI Taxonomy" id="543527"/>
    <lineage>
        <taxon>Bacteria</taxon>
        <taxon>Bacillati</taxon>
        <taxon>Actinomycetota</taxon>
        <taxon>Actinomycetes</taxon>
        <taxon>Pseudonocardiales</taxon>
        <taxon>Pseudonocardiaceae</taxon>
        <taxon>Saccharothrix</taxon>
    </lineage>
</organism>
<dbReference type="Proteomes" id="UP000272729">
    <property type="component" value="Unassembled WGS sequence"/>
</dbReference>